<evidence type="ECO:0000256" key="1">
    <source>
        <dbReference type="SAM" id="MobiDB-lite"/>
    </source>
</evidence>
<dbReference type="SUPFAM" id="SSF52833">
    <property type="entry name" value="Thioredoxin-like"/>
    <property type="match status" value="1"/>
</dbReference>
<protein>
    <recommendedName>
        <fullName evidence="4">Glutaredoxin</fullName>
    </recommendedName>
</protein>
<evidence type="ECO:0008006" key="4">
    <source>
        <dbReference type="Google" id="ProtNLM"/>
    </source>
</evidence>
<dbReference type="OrthoDB" id="8779161at2"/>
<feature type="region of interest" description="Disordered" evidence="1">
    <location>
        <begin position="1"/>
        <end position="24"/>
    </location>
</feature>
<evidence type="ECO:0000313" key="2">
    <source>
        <dbReference type="EMBL" id="GAB95814.1"/>
    </source>
</evidence>
<dbReference type="AlphaFoldDB" id="K6XAJ6"/>
<feature type="compositionally biased region" description="Polar residues" evidence="1">
    <location>
        <begin position="1"/>
        <end position="10"/>
    </location>
</feature>
<accession>K6XAJ6</accession>
<dbReference type="eggNOG" id="COG0695">
    <property type="taxonomic scope" value="Bacteria"/>
</dbReference>
<name>K6XAJ6_9MICO</name>
<dbReference type="Gene3D" id="3.40.30.10">
    <property type="entry name" value="Glutaredoxin"/>
    <property type="match status" value="1"/>
</dbReference>
<evidence type="ECO:0000313" key="3">
    <source>
        <dbReference type="Proteomes" id="UP000008366"/>
    </source>
</evidence>
<dbReference type="STRING" id="1184609.KILIM_026_00850"/>
<proteinExistence type="predicted"/>
<gene>
    <name evidence="2" type="ORF">KILIM_026_00850</name>
</gene>
<comment type="caution">
    <text evidence="2">The sequence shown here is derived from an EMBL/GenBank/DDBJ whole genome shotgun (WGS) entry which is preliminary data.</text>
</comment>
<keyword evidence="3" id="KW-1185">Reference proteome</keyword>
<dbReference type="InterPro" id="IPR036249">
    <property type="entry name" value="Thioredoxin-like_sf"/>
</dbReference>
<dbReference type="EMBL" id="BAHD01000026">
    <property type="protein sequence ID" value="GAB95814.1"/>
    <property type="molecule type" value="Genomic_DNA"/>
</dbReference>
<sequence>MSGSQPSERSLGTVRPREHHDPRRRVTLVTAPACHLCEDAYTLLTERAEQGLLQLTVVEMQSPQGESLIARHRPPLFPMVLLDDRLLSCGRLSRGKLDRVLESPV</sequence>
<reference evidence="2 3" key="1">
    <citation type="submission" date="2012-08" db="EMBL/GenBank/DDBJ databases">
        <title>Whole genome shotgun sequence of Kineosphaera limosa NBRC 100340.</title>
        <authorList>
            <person name="Yoshida I."/>
            <person name="Isaki S."/>
            <person name="Hosoyama A."/>
            <person name="Tsuchikane K."/>
            <person name="Katsumata H."/>
            <person name="Ando Y."/>
            <person name="Ohji S."/>
            <person name="Hamada M."/>
            <person name="Tamura T."/>
            <person name="Yamazoe A."/>
            <person name="Yamazaki S."/>
            <person name="Fujita N."/>
        </authorList>
    </citation>
    <scope>NUCLEOTIDE SEQUENCE [LARGE SCALE GENOMIC DNA]</scope>
    <source>
        <strain evidence="2 3">NBRC 100340</strain>
    </source>
</reference>
<organism evidence="2 3">
    <name type="scientific">Kineosphaera limosa NBRC 100340</name>
    <dbReference type="NCBI Taxonomy" id="1184609"/>
    <lineage>
        <taxon>Bacteria</taxon>
        <taxon>Bacillati</taxon>
        <taxon>Actinomycetota</taxon>
        <taxon>Actinomycetes</taxon>
        <taxon>Micrococcales</taxon>
        <taxon>Dermatophilaceae</taxon>
        <taxon>Kineosphaera</taxon>
    </lineage>
</organism>
<dbReference type="Proteomes" id="UP000008366">
    <property type="component" value="Unassembled WGS sequence"/>
</dbReference>